<keyword evidence="4" id="KW-0808">Transferase</keyword>
<comment type="catalytic activity">
    <reaction evidence="1">
        <text>ATP + protein L-histidine = ADP + protein N-phospho-L-histidine.</text>
        <dbReference type="EC" id="2.7.13.3"/>
    </reaction>
</comment>
<dbReference type="PROSITE" id="PS50109">
    <property type="entry name" value="HIS_KIN"/>
    <property type="match status" value="1"/>
</dbReference>
<dbReference type="SMART" id="SM00387">
    <property type="entry name" value="HATPase_c"/>
    <property type="match status" value="1"/>
</dbReference>
<keyword evidence="7" id="KW-0812">Transmembrane</keyword>
<dbReference type="GO" id="GO:0016036">
    <property type="term" value="P:cellular response to phosphate starvation"/>
    <property type="evidence" value="ECO:0007669"/>
    <property type="project" value="TreeGrafter"/>
</dbReference>
<keyword evidence="3" id="KW-0597">Phosphoprotein</keyword>
<evidence type="ECO:0000256" key="5">
    <source>
        <dbReference type="ARBA" id="ARBA00022777"/>
    </source>
</evidence>
<dbReference type="InterPro" id="IPR003661">
    <property type="entry name" value="HisK_dim/P_dom"/>
</dbReference>
<dbReference type="EMBL" id="CP032157">
    <property type="protein sequence ID" value="AXY75887.1"/>
    <property type="molecule type" value="Genomic_DNA"/>
</dbReference>
<dbReference type="Pfam" id="PF02518">
    <property type="entry name" value="HATPase_c"/>
    <property type="match status" value="1"/>
</dbReference>
<keyword evidence="7" id="KW-1133">Transmembrane helix</keyword>
<accession>A0A3B7MQ06</accession>
<keyword evidence="6" id="KW-0902">Two-component regulatory system</keyword>
<dbReference type="PANTHER" id="PTHR45453:SF1">
    <property type="entry name" value="PHOSPHATE REGULON SENSOR PROTEIN PHOR"/>
    <property type="match status" value="1"/>
</dbReference>
<dbReference type="InterPro" id="IPR050351">
    <property type="entry name" value="BphY/WalK/GraS-like"/>
</dbReference>
<dbReference type="SUPFAM" id="SSF47384">
    <property type="entry name" value="Homodimeric domain of signal transducing histidine kinase"/>
    <property type="match status" value="1"/>
</dbReference>
<keyword evidence="10" id="KW-1185">Reference proteome</keyword>
<name>A0A3B7MQ06_9BACT</name>
<dbReference type="EC" id="2.7.13.3" evidence="2"/>
<dbReference type="Gene3D" id="3.30.565.10">
    <property type="entry name" value="Histidine kinase-like ATPase, C-terminal domain"/>
    <property type="match status" value="1"/>
</dbReference>
<keyword evidence="5" id="KW-0418">Kinase</keyword>
<evidence type="ECO:0000313" key="9">
    <source>
        <dbReference type="EMBL" id="AXY75887.1"/>
    </source>
</evidence>
<evidence type="ECO:0000256" key="1">
    <source>
        <dbReference type="ARBA" id="ARBA00000085"/>
    </source>
</evidence>
<feature type="transmembrane region" description="Helical" evidence="7">
    <location>
        <begin position="242"/>
        <end position="264"/>
    </location>
</feature>
<dbReference type="InterPro" id="IPR003594">
    <property type="entry name" value="HATPase_dom"/>
</dbReference>
<dbReference type="InterPro" id="IPR036890">
    <property type="entry name" value="HATPase_C_sf"/>
</dbReference>
<proteinExistence type="predicted"/>
<dbReference type="CDD" id="cd00075">
    <property type="entry name" value="HATPase"/>
    <property type="match status" value="1"/>
</dbReference>
<evidence type="ECO:0000256" key="4">
    <source>
        <dbReference type="ARBA" id="ARBA00022679"/>
    </source>
</evidence>
<evidence type="ECO:0000313" key="10">
    <source>
        <dbReference type="Proteomes" id="UP000263900"/>
    </source>
</evidence>
<dbReference type="InterPro" id="IPR004358">
    <property type="entry name" value="Sig_transdc_His_kin-like_C"/>
</dbReference>
<dbReference type="GO" id="GO:0004721">
    <property type="term" value="F:phosphoprotein phosphatase activity"/>
    <property type="evidence" value="ECO:0007669"/>
    <property type="project" value="TreeGrafter"/>
</dbReference>
<evidence type="ECO:0000256" key="3">
    <source>
        <dbReference type="ARBA" id="ARBA00022553"/>
    </source>
</evidence>
<feature type="domain" description="Histidine kinase" evidence="8">
    <location>
        <begin position="283"/>
        <end position="499"/>
    </location>
</feature>
<evidence type="ECO:0000256" key="7">
    <source>
        <dbReference type="SAM" id="Phobius"/>
    </source>
</evidence>
<dbReference type="Proteomes" id="UP000263900">
    <property type="component" value="Chromosome"/>
</dbReference>
<dbReference type="InterPro" id="IPR036097">
    <property type="entry name" value="HisK_dim/P_sf"/>
</dbReference>
<organism evidence="9 10">
    <name type="scientific">Paraflavitalea soli</name>
    <dbReference type="NCBI Taxonomy" id="2315862"/>
    <lineage>
        <taxon>Bacteria</taxon>
        <taxon>Pseudomonadati</taxon>
        <taxon>Bacteroidota</taxon>
        <taxon>Chitinophagia</taxon>
        <taxon>Chitinophagales</taxon>
        <taxon>Chitinophagaceae</taxon>
        <taxon>Paraflavitalea</taxon>
    </lineage>
</organism>
<dbReference type="Gene3D" id="1.10.287.130">
    <property type="match status" value="1"/>
</dbReference>
<evidence type="ECO:0000259" key="8">
    <source>
        <dbReference type="PROSITE" id="PS50109"/>
    </source>
</evidence>
<dbReference type="SMART" id="SM00388">
    <property type="entry name" value="HisKA"/>
    <property type="match status" value="1"/>
</dbReference>
<evidence type="ECO:0000256" key="6">
    <source>
        <dbReference type="ARBA" id="ARBA00023012"/>
    </source>
</evidence>
<gene>
    <name evidence="9" type="ORF">D3H65_18720</name>
</gene>
<dbReference type="PRINTS" id="PR00344">
    <property type="entry name" value="BCTRLSENSOR"/>
</dbReference>
<dbReference type="GO" id="GO:0005886">
    <property type="term" value="C:plasma membrane"/>
    <property type="evidence" value="ECO:0007669"/>
    <property type="project" value="TreeGrafter"/>
</dbReference>
<dbReference type="AlphaFoldDB" id="A0A3B7MQ06"/>
<keyword evidence="7" id="KW-0472">Membrane</keyword>
<dbReference type="InterPro" id="IPR005467">
    <property type="entry name" value="His_kinase_dom"/>
</dbReference>
<dbReference type="GO" id="GO:0000155">
    <property type="term" value="F:phosphorelay sensor kinase activity"/>
    <property type="evidence" value="ECO:0007669"/>
    <property type="project" value="InterPro"/>
</dbReference>
<sequence length="499" mass="57219">MNRNTRLVFIVCLTAVFGVIVLQSLWIRNYYQVNKERFDKEVNLAFEDAIKTEFRLRCDTLENLMCQFLMDTTQMTITSKWSEKDSTHVYYVTNKKDPKDSYNFSIKLLNLPIVPQNDSVKQLVARHYARAYREEDFDRHVIYFHTQNLGKYIGARAKEFSFDTLRLRPIYQQLLAERGIRESFVFYMRDEDSTVNRSRFPDSLLSRYSLITKSFPTYKVEKGGNYIRAAFPSHGNFLFGKMIGMIIASAVLLALVVLALLYLLRIIRREKKLSAIKNDFISNISHELKTPIATVAAAVEALEGFDALKDPQRTKRYLHISRTELQRLADMVNKILNIAAYERQEFELKPERVNIDAIIEELTSQYPLPAAKNISFQYNNQAGTSSVMADPLHLHNVISNLIDNAVKYSGPNVAIDINCYIEKQHFIVTVKDDGIGIAAGDLPYIFDKFYRVPSGNIHKVKGHGLGLSYVKHIMEKHGGWCLAESRPGKGSIFKIGLQA</sequence>
<dbReference type="SUPFAM" id="SSF55874">
    <property type="entry name" value="ATPase domain of HSP90 chaperone/DNA topoisomerase II/histidine kinase"/>
    <property type="match status" value="1"/>
</dbReference>
<reference evidence="9 10" key="1">
    <citation type="submission" date="2018-09" db="EMBL/GenBank/DDBJ databases">
        <title>Genome sequencing of strain 6GH32-13.</title>
        <authorList>
            <person name="Weon H.-Y."/>
            <person name="Heo J."/>
            <person name="Kwon S.-W."/>
        </authorList>
    </citation>
    <scope>NUCLEOTIDE SEQUENCE [LARGE SCALE GENOMIC DNA]</scope>
    <source>
        <strain evidence="9 10">5GH32-13</strain>
    </source>
</reference>
<dbReference type="FunFam" id="3.30.565.10:FF:000006">
    <property type="entry name" value="Sensor histidine kinase WalK"/>
    <property type="match status" value="1"/>
</dbReference>
<dbReference type="CDD" id="cd00082">
    <property type="entry name" value="HisKA"/>
    <property type="match status" value="1"/>
</dbReference>
<protein>
    <recommendedName>
        <fullName evidence="2">histidine kinase</fullName>
        <ecNumber evidence="2">2.7.13.3</ecNumber>
    </recommendedName>
</protein>
<dbReference type="OrthoDB" id="9804645at2"/>
<feature type="transmembrane region" description="Helical" evidence="7">
    <location>
        <begin position="7"/>
        <end position="27"/>
    </location>
</feature>
<dbReference type="PANTHER" id="PTHR45453">
    <property type="entry name" value="PHOSPHATE REGULON SENSOR PROTEIN PHOR"/>
    <property type="match status" value="1"/>
</dbReference>
<dbReference type="RefSeq" id="WP_119051768.1">
    <property type="nucleotide sequence ID" value="NZ_CP032157.1"/>
</dbReference>
<evidence type="ECO:0000256" key="2">
    <source>
        <dbReference type="ARBA" id="ARBA00012438"/>
    </source>
</evidence>
<dbReference type="Pfam" id="PF00512">
    <property type="entry name" value="HisKA"/>
    <property type="match status" value="1"/>
</dbReference>
<dbReference type="KEGG" id="pseg:D3H65_18720"/>